<dbReference type="InterPro" id="IPR003599">
    <property type="entry name" value="Ig_sub"/>
</dbReference>
<organism evidence="8 9">
    <name type="scientific">Sphenodon punctatus</name>
    <name type="common">Tuatara</name>
    <name type="synonym">Hatteria punctata</name>
    <dbReference type="NCBI Taxonomy" id="8508"/>
    <lineage>
        <taxon>Eukaryota</taxon>
        <taxon>Metazoa</taxon>
        <taxon>Chordata</taxon>
        <taxon>Craniata</taxon>
        <taxon>Vertebrata</taxon>
        <taxon>Euteleostomi</taxon>
        <taxon>Lepidosauria</taxon>
        <taxon>Sphenodontia</taxon>
        <taxon>Sphenodontidae</taxon>
        <taxon>Sphenodon</taxon>
    </lineage>
</organism>
<reference evidence="8" key="2">
    <citation type="submission" date="2025-09" db="UniProtKB">
        <authorList>
            <consortium name="Ensembl"/>
        </authorList>
    </citation>
    <scope>IDENTIFICATION</scope>
</reference>
<dbReference type="GO" id="GO:0009897">
    <property type="term" value="C:external side of plasma membrane"/>
    <property type="evidence" value="ECO:0007669"/>
    <property type="project" value="TreeGrafter"/>
</dbReference>
<evidence type="ECO:0000256" key="2">
    <source>
        <dbReference type="ARBA" id="ARBA00022729"/>
    </source>
</evidence>
<evidence type="ECO:0000256" key="1">
    <source>
        <dbReference type="ARBA" id="ARBA00004370"/>
    </source>
</evidence>
<dbReference type="GeneTree" id="ENSGT01030000234540"/>
<proteinExistence type="predicted"/>
<evidence type="ECO:0000256" key="5">
    <source>
        <dbReference type="SAM" id="MobiDB-lite"/>
    </source>
</evidence>
<dbReference type="GO" id="GO:0042110">
    <property type="term" value="P:T cell activation"/>
    <property type="evidence" value="ECO:0007669"/>
    <property type="project" value="TreeGrafter"/>
</dbReference>
<dbReference type="InterPro" id="IPR013783">
    <property type="entry name" value="Ig-like_fold"/>
</dbReference>
<dbReference type="SUPFAM" id="SSF48726">
    <property type="entry name" value="Immunoglobulin"/>
    <property type="match status" value="2"/>
</dbReference>
<sequence>MPVSNIWSKRSLDWTETRRCWSLQLVFLFCQLTGSSGQERPMELNGVLGESVIFPLGIPEGTIKTVNNIVWSAKTTLATWKPEAPDKLEVLNRRYRNRLHVQGSYSLNISDLNKEDSGTYRAEINREGSDPTIKTFTLRVYKRLSELDIEISNEQGLAEKVNGTCNTTLKCSVKAWGENVTYSWTRVNSSDVYNGESFPILHERGEEYSSYTCTAKNPVSQSSKTVSSQAFCEDTQRLNQVCADSKLINSTVYAEVGPTHGAQGSKQIELKKKSDTKEESSTTIYSKVEHPIQSHLQTDDEKLMEEKKAKTIYSTIQAPTKMDCSTSTNVYETTQHLEEEDAGEKSLKNSSSMTT</sequence>
<feature type="chain" id="PRO_5034641155" description="Ig-like domain-containing protein" evidence="6">
    <location>
        <begin position="38"/>
        <end position="355"/>
    </location>
</feature>
<dbReference type="PANTHER" id="PTHR12080">
    <property type="entry name" value="SIGNALING LYMPHOCYTIC ACTIVATION MOLECULE"/>
    <property type="match status" value="1"/>
</dbReference>
<evidence type="ECO:0000256" key="4">
    <source>
        <dbReference type="ARBA" id="ARBA00023180"/>
    </source>
</evidence>
<feature type="compositionally biased region" description="Basic and acidic residues" evidence="5">
    <location>
        <begin position="268"/>
        <end position="280"/>
    </location>
</feature>
<protein>
    <recommendedName>
        <fullName evidence="7">Ig-like domain-containing protein</fullName>
    </recommendedName>
</protein>
<dbReference type="CDD" id="cd16842">
    <property type="entry name" value="Ig_SLAM-like_N"/>
    <property type="match status" value="1"/>
</dbReference>
<feature type="domain" description="Ig-like" evidence="7">
    <location>
        <begin position="131"/>
        <end position="227"/>
    </location>
</feature>
<dbReference type="AlphaFoldDB" id="A0A8D0GSD6"/>
<keyword evidence="3" id="KW-0472">Membrane</keyword>
<keyword evidence="2 6" id="KW-0732">Signal</keyword>
<dbReference type="SMART" id="SM00409">
    <property type="entry name" value="IG"/>
    <property type="match status" value="2"/>
</dbReference>
<dbReference type="Proteomes" id="UP000694392">
    <property type="component" value="Unplaced"/>
</dbReference>
<dbReference type="PROSITE" id="PS50835">
    <property type="entry name" value="IG_LIKE"/>
    <property type="match status" value="1"/>
</dbReference>
<dbReference type="Gene3D" id="2.60.40.10">
    <property type="entry name" value="Immunoglobulins"/>
    <property type="match status" value="2"/>
</dbReference>
<dbReference type="InterPro" id="IPR036179">
    <property type="entry name" value="Ig-like_dom_sf"/>
</dbReference>
<feature type="region of interest" description="Disordered" evidence="5">
    <location>
        <begin position="258"/>
        <end position="287"/>
    </location>
</feature>
<feature type="compositionally biased region" description="Polar residues" evidence="5">
    <location>
        <begin position="323"/>
        <end position="334"/>
    </location>
</feature>
<evidence type="ECO:0000256" key="3">
    <source>
        <dbReference type="ARBA" id="ARBA00023136"/>
    </source>
</evidence>
<reference evidence="8" key="1">
    <citation type="submission" date="2025-08" db="UniProtKB">
        <authorList>
            <consortium name="Ensembl"/>
        </authorList>
    </citation>
    <scope>IDENTIFICATION</scope>
</reference>
<accession>A0A8D0GSD6</accession>
<name>A0A8D0GSD6_SPHPU</name>
<dbReference type="InterPro" id="IPR007110">
    <property type="entry name" value="Ig-like_dom"/>
</dbReference>
<dbReference type="Ensembl" id="ENSSPUT00000010798.1">
    <property type="protein sequence ID" value="ENSSPUP00000010136.1"/>
    <property type="gene ID" value="ENSSPUG00000007836.1"/>
</dbReference>
<feature type="signal peptide" evidence="6">
    <location>
        <begin position="1"/>
        <end position="37"/>
    </location>
</feature>
<evidence type="ECO:0000313" key="8">
    <source>
        <dbReference type="Ensembl" id="ENSSPUP00000010136.1"/>
    </source>
</evidence>
<evidence type="ECO:0000259" key="7">
    <source>
        <dbReference type="PROSITE" id="PS50835"/>
    </source>
</evidence>
<comment type="subcellular location">
    <subcellularLocation>
        <location evidence="1">Membrane</location>
    </subcellularLocation>
</comment>
<evidence type="ECO:0000313" key="9">
    <source>
        <dbReference type="Proteomes" id="UP000694392"/>
    </source>
</evidence>
<keyword evidence="4" id="KW-0325">Glycoprotein</keyword>
<dbReference type="PANTHER" id="PTHR12080:SF18">
    <property type="entry name" value="SLAM FAMILY MEMBER 9"/>
    <property type="match status" value="1"/>
</dbReference>
<feature type="region of interest" description="Disordered" evidence="5">
    <location>
        <begin position="323"/>
        <end position="355"/>
    </location>
</feature>
<keyword evidence="9" id="KW-1185">Reference proteome</keyword>
<evidence type="ECO:0000256" key="6">
    <source>
        <dbReference type="SAM" id="SignalP"/>
    </source>
</evidence>
<dbReference type="InterPro" id="IPR015631">
    <property type="entry name" value="CD2/SLAM_rcpt"/>
</dbReference>